<organism evidence="2 3">
    <name type="scientific">Ambispora leptoticha</name>
    <dbReference type="NCBI Taxonomy" id="144679"/>
    <lineage>
        <taxon>Eukaryota</taxon>
        <taxon>Fungi</taxon>
        <taxon>Fungi incertae sedis</taxon>
        <taxon>Mucoromycota</taxon>
        <taxon>Glomeromycotina</taxon>
        <taxon>Glomeromycetes</taxon>
        <taxon>Archaeosporales</taxon>
        <taxon>Ambisporaceae</taxon>
        <taxon>Ambispora</taxon>
    </lineage>
</organism>
<sequence>MYLLDTKSVSSSGESLGDSWTTTKGEIEGPPQDPIPTPTPPPPPGVQSYLETLPPPEKTGYSITFPWVYNVSPENGKHPQRIKQYPYKPPNFWTSLLSIMPFYLNYNIARWIAVRTLKDSTSPAYFPDEFMSGASLGLVQVCKALSTPPDREGLEQMFTTRLFERFSAELDILEAEKSAVSIKITKIHDSQIQDVWLTMGPRHAFTRKNGEFDVLHFMTLKIGVRRSSEEGNWNYFRNKLAKSVVEGIGFKVDVAFDVDVIYALKSAKDETLIFDQCRRILVVRFESPYFEPSERILEMRKEDSLVSLGWNWRVGDIDYLLESEDLEKEERENQASVAL</sequence>
<dbReference type="Proteomes" id="UP000789508">
    <property type="component" value="Unassembled WGS sequence"/>
</dbReference>
<proteinExistence type="predicted"/>
<keyword evidence="3" id="KW-1185">Reference proteome</keyword>
<reference evidence="2" key="1">
    <citation type="submission" date="2021-06" db="EMBL/GenBank/DDBJ databases">
        <authorList>
            <person name="Kallberg Y."/>
            <person name="Tangrot J."/>
            <person name="Rosling A."/>
        </authorList>
    </citation>
    <scope>NUCLEOTIDE SEQUENCE</scope>
    <source>
        <strain evidence="2">FL130A</strain>
    </source>
</reference>
<feature type="region of interest" description="Disordered" evidence="1">
    <location>
        <begin position="1"/>
        <end position="47"/>
    </location>
</feature>
<comment type="caution">
    <text evidence="2">The sequence shown here is derived from an EMBL/GenBank/DDBJ whole genome shotgun (WGS) entry which is preliminary data.</text>
</comment>
<evidence type="ECO:0000313" key="2">
    <source>
        <dbReference type="EMBL" id="CAG8474435.1"/>
    </source>
</evidence>
<feature type="compositionally biased region" description="Pro residues" evidence="1">
    <location>
        <begin position="31"/>
        <end position="45"/>
    </location>
</feature>
<accession>A0A9N8W250</accession>
<evidence type="ECO:0000313" key="3">
    <source>
        <dbReference type="Proteomes" id="UP000789508"/>
    </source>
</evidence>
<gene>
    <name evidence="2" type="ORF">ALEPTO_LOCUS2170</name>
</gene>
<evidence type="ECO:0000256" key="1">
    <source>
        <dbReference type="SAM" id="MobiDB-lite"/>
    </source>
</evidence>
<name>A0A9N8W250_9GLOM</name>
<dbReference type="AlphaFoldDB" id="A0A9N8W250"/>
<feature type="compositionally biased region" description="Low complexity" evidence="1">
    <location>
        <begin position="8"/>
        <end position="19"/>
    </location>
</feature>
<dbReference type="EMBL" id="CAJVPS010000297">
    <property type="protein sequence ID" value="CAG8474435.1"/>
    <property type="molecule type" value="Genomic_DNA"/>
</dbReference>
<protein>
    <submittedName>
        <fullName evidence="2">8198_t:CDS:1</fullName>
    </submittedName>
</protein>
<dbReference type="OrthoDB" id="2117820at2759"/>